<feature type="transmembrane region" description="Helical" evidence="1">
    <location>
        <begin position="144"/>
        <end position="163"/>
    </location>
</feature>
<accession>A0A3M5RQY4</accession>
<keyword evidence="1" id="KW-1133">Transmembrane helix</keyword>
<reference evidence="2 3" key="1">
    <citation type="submission" date="2018-08" db="EMBL/GenBank/DDBJ databases">
        <title>Recombination of ecologically and evolutionarily significant loci maintains genetic cohesion in the Pseudomonas syringae species complex.</title>
        <authorList>
            <person name="Dillon M."/>
            <person name="Thakur S."/>
            <person name="Almeida R.N.D."/>
            <person name="Weir B.S."/>
            <person name="Guttman D.S."/>
        </authorList>
    </citation>
    <scope>NUCLEOTIDE SEQUENCE [LARGE SCALE GENOMIC DNA]</scope>
    <source>
        <strain evidence="2 3">ICMP 9829</strain>
    </source>
</reference>
<dbReference type="Proteomes" id="UP000274212">
    <property type="component" value="Unassembled WGS sequence"/>
</dbReference>
<evidence type="ECO:0000256" key="1">
    <source>
        <dbReference type="SAM" id="Phobius"/>
    </source>
</evidence>
<feature type="transmembrane region" description="Helical" evidence="1">
    <location>
        <begin position="102"/>
        <end position="124"/>
    </location>
</feature>
<feature type="transmembrane region" description="Helical" evidence="1">
    <location>
        <begin position="77"/>
        <end position="96"/>
    </location>
</feature>
<dbReference type="AlphaFoldDB" id="A0A3M5RQY4"/>
<keyword evidence="1" id="KW-0472">Membrane</keyword>
<keyword evidence="1" id="KW-0812">Transmembrane</keyword>
<proteinExistence type="predicted"/>
<organism evidence="2 3">
    <name type="scientific">Pseudomonas syringae pv. coriandricola</name>
    <dbReference type="NCBI Taxonomy" id="264453"/>
    <lineage>
        <taxon>Bacteria</taxon>
        <taxon>Pseudomonadati</taxon>
        <taxon>Pseudomonadota</taxon>
        <taxon>Gammaproteobacteria</taxon>
        <taxon>Pseudomonadales</taxon>
        <taxon>Pseudomonadaceae</taxon>
        <taxon>Pseudomonas</taxon>
    </lineage>
</organism>
<evidence type="ECO:0000313" key="3">
    <source>
        <dbReference type="Proteomes" id="UP000274212"/>
    </source>
</evidence>
<feature type="transmembrane region" description="Helical" evidence="1">
    <location>
        <begin position="20"/>
        <end position="38"/>
    </location>
</feature>
<name>A0A3M5RQY4_9PSED</name>
<protein>
    <submittedName>
        <fullName evidence="2">Uncharacterized protein</fullName>
    </submittedName>
</protein>
<dbReference type="EMBL" id="RBTT01000050">
    <property type="protein sequence ID" value="RMU11443.1"/>
    <property type="molecule type" value="Genomic_DNA"/>
</dbReference>
<evidence type="ECO:0000313" key="2">
    <source>
        <dbReference type="EMBL" id="RMU11443.1"/>
    </source>
</evidence>
<gene>
    <name evidence="2" type="ORF">ALP36_03471</name>
</gene>
<comment type="caution">
    <text evidence="2">The sequence shown here is derived from an EMBL/GenBank/DDBJ whole genome shotgun (WGS) entry which is preliminary data.</text>
</comment>
<feature type="transmembrane region" description="Helical" evidence="1">
    <location>
        <begin position="44"/>
        <end position="65"/>
    </location>
</feature>
<sequence length="165" mass="18475">MENSYNQKGDLPMSKFIKYFPKDFVVVFAFITAFNAYYHTSIDFLMNLALNLFIFLVCGCCIAAIRRDNNPKRYEVYVYIMAIIAAAVANYFYVPITEINKATLALVSVVAAIPLAIGLVGIFLRGAGSKIDRTLQGNKRRQNVFGILLFVATFICLGTFIAITR</sequence>